<dbReference type="PANTHER" id="PTHR24064">
    <property type="entry name" value="SOLUTE CARRIER FAMILY 22 MEMBER"/>
    <property type="match status" value="1"/>
</dbReference>
<evidence type="ECO:0000256" key="5">
    <source>
        <dbReference type="SAM" id="Phobius"/>
    </source>
</evidence>
<evidence type="ECO:0000259" key="6">
    <source>
        <dbReference type="PROSITE" id="PS50850"/>
    </source>
</evidence>
<feature type="transmembrane region" description="Helical" evidence="5">
    <location>
        <begin position="210"/>
        <end position="234"/>
    </location>
</feature>
<feature type="transmembrane region" description="Helical" evidence="5">
    <location>
        <begin position="240"/>
        <end position="266"/>
    </location>
</feature>
<keyword evidence="7" id="KW-0762">Sugar transport</keyword>
<dbReference type="GO" id="GO:0022857">
    <property type="term" value="F:transmembrane transporter activity"/>
    <property type="evidence" value="ECO:0007669"/>
    <property type="project" value="InterPro"/>
</dbReference>
<dbReference type="GO" id="GO:0016020">
    <property type="term" value="C:membrane"/>
    <property type="evidence" value="ECO:0007669"/>
    <property type="project" value="UniProtKB-SubCell"/>
</dbReference>
<dbReference type="OrthoDB" id="5296287at2759"/>
<feature type="transmembrane region" description="Helical" evidence="5">
    <location>
        <begin position="420"/>
        <end position="443"/>
    </location>
</feature>
<comment type="subcellular location">
    <subcellularLocation>
        <location evidence="1">Membrane</location>
        <topology evidence="1">Multi-pass membrane protein</topology>
    </subcellularLocation>
</comment>
<reference evidence="7" key="1">
    <citation type="submission" date="2012-04" db="EMBL/GenBank/DDBJ databases">
        <title>The Genome Sequence of Loa loa.</title>
        <authorList>
            <consortium name="The Broad Institute Genome Sequencing Platform"/>
            <consortium name="Broad Institute Genome Sequencing Center for Infectious Disease"/>
            <person name="Nutman T.B."/>
            <person name="Fink D.L."/>
            <person name="Russ C."/>
            <person name="Young S."/>
            <person name="Zeng Q."/>
            <person name="Gargeya S."/>
            <person name="Alvarado L."/>
            <person name="Berlin A."/>
            <person name="Chapman S.B."/>
            <person name="Chen Z."/>
            <person name="Freedman E."/>
            <person name="Gellesch M."/>
            <person name="Goldberg J."/>
            <person name="Griggs A."/>
            <person name="Gujja S."/>
            <person name="Heilman E.R."/>
            <person name="Heiman D."/>
            <person name="Howarth C."/>
            <person name="Mehta T."/>
            <person name="Neiman D."/>
            <person name="Pearson M."/>
            <person name="Roberts A."/>
            <person name="Saif S."/>
            <person name="Shea T."/>
            <person name="Shenoy N."/>
            <person name="Sisk P."/>
            <person name="Stolte C."/>
            <person name="Sykes S."/>
            <person name="White J."/>
            <person name="Yandava C."/>
            <person name="Haas B."/>
            <person name="Henn M.R."/>
            <person name="Nusbaum C."/>
            <person name="Birren B."/>
        </authorList>
    </citation>
    <scope>NUCLEOTIDE SEQUENCE [LARGE SCALE GENOMIC DNA]</scope>
</reference>
<evidence type="ECO:0000256" key="1">
    <source>
        <dbReference type="ARBA" id="ARBA00004141"/>
    </source>
</evidence>
<keyword evidence="3 5" id="KW-1133">Transmembrane helix</keyword>
<dbReference type="AlphaFoldDB" id="A0A1S0UH15"/>
<name>A0A1S0UH15_LOALO</name>
<evidence type="ECO:0000256" key="2">
    <source>
        <dbReference type="ARBA" id="ARBA00022692"/>
    </source>
</evidence>
<dbReference type="InParanoid" id="A0A1S0UH15"/>
<accession>A0A1S0UH15</accession>
<keyword evidence="2 5" id="KW-0812">Transmembrane</keyword>
<dbReference type="PROSITE" id="PS50850">
    <property type="entry name" value="MFS"/>
    <property type="match status" value="1"/>
</dbReference>
<proteinExistence type="predicted"/>
<feature type="transmembrane region" description="Helical" evidence="5">
    <location>
        <begin position="480"/>
        <end position="503"/>
    </location>
</feature>
<organism evidence="7">
    <name type="scientific">Loa loa</name>
    <name type="common">Eye worm</name>
    <name type="synonym">Filaria loa</name>
    <dbReference type="NCBI Taxonomy" id="7209"/>
    <lineage>
        <taxon>Eukaryota</taxon>
        <taxon>Metazoa</taxon>
        <taxon>Ecdysozoa</taxon>
        <taxon>Nematoda</taxon>
        <taxon>Chromadorea</taxon>
        <taxon>Rhabditida</taxon>
        <taxon>Spirurina</taxon>
        <taxon>Spiruromorpha</taxon>
        <taxon>Filarioidea</taxon>
        <taxon>Onchocercidae</taxon>
        <taxon>Loa</taxon>
    </lineage>
</organism>
<dbReference type="EMBL" id="JH712393">
    <property type="protein sequence ID" value="EJD74167.1"/>
    <property type="molecule type" value="Genomic_DNA"/>
</dbReference>
<dbReference type="CDD" id="cd17317">
    <property type="entry name" value="MFS_SLC22"/>
    <property type="match status" value="1"/>
</dbReference>
<dbReference type="CTD" id="9950864"/>
<dbReference type="InterPro" id="IPR005828">
    <property type="entry name" value="MFS_sugar_transport-like"/>
</dbReference>
<feature type="transmembrane region" description="Helical" evidence="5">
    <location>
        <begin position="153"/>
        <end position="171"/>
    </location>
</feature>
<feature type="transmembrane region" description="Helical" evidence="5">
    <location>
        <begin position="49"/>
        <end position="75"/>
    </location>
</feature>
<dbReference type="InterPro" id="IPR020846">
    <property type="entry name" value="MFS_dom"/>
</dbReference>
<dbReference type="SUPFAM" id="SSF103473">
    <property type="entry name" value="MFS general substrate transporter"/>
    <property type="match status" value="1"/>
</dbReference>
<feature type="transmembrane region" description="Helical" evidence="5">
    <location>
        <begin position="334"/>
        <end position="355"/>
    </location>
</feature>
<dbReference type="RefSeq" id="XP_020305102.1">
    <property type="nucleotide sequence ID" value="XM_020451139.1"/>
</dbReference>
<dbReference type="GeneID" id="9950864"/>
<feature type="transmembrane region" description="Helical" evidence="5">
    <location>
        <begin position="455"/>
        <end position="474"/>
    </location>
</feature>
<feature type="transmembrane region" description="Helical" evidence="5">
    <location>
        <begin position="177"/>
        <end position="198"/>
    </location>
</feature>
<feature type="transmembrane region" description="Helical" evidence="5">
    <location>
        <begin position="367"/>
        <end position="389"/>
    </location>
</feature>
<dbReference type="Gene3D" id="1.20.1250.20">
    <property type="entry name" value="MFS general substrate transporter like domains"/>
    <property type="match status" value="1"/>
</dbReference>
<dbReference type="InterPro" id="IPR036259">
    <property type="entry name" value="MFS_trans_sf"/>
</dbReference>
<evidence type="ECO:0000256" key="4">
    <source>
        <dbReference type="ARBA" id="ARBA00023136"/>
    </source>
</evidence>
<keyword evidence="7" id="KW-0813">Transport</keyword>
<feature type="domain" description="Major facilitator superfamily (MFS) profile" evidence="6">
    <location>
        <begin position="82"/>
        <end position="508"/>
    </location>
</feature>
<dbReference type="Pfam" id="PF00083">
    <property type="entry name" value="Sugar_tr"/>
    <property type="match status" value="2"/>
</dbReference>
<sequence>MSSKRLSVDVNSGTECLRSTVNMEKVGNSFESLENADQVLAEFGIHQRYVLLITIFLSIDWAIASISVMHGIFIIDDNDDAMCFSNTTNLGINGNNINICMENSRTITPVSEFNLRGNQRYLLEWTTSAFMLGNMIGASTLTYLSDKIGRRPVLISSLLLLGIFGALTSLAESIRTFIIGRFIQGFCSPGVLLVGWVLGYESVPIGLRGFITLMYGVMWVIGFCAVAPLVYFIVHWRWVMVAYSVPSIVLAAIYFFTIPESLHFLIVNGRKKEAAKWIRNAEKYGKVLHKKNVDMMVEQLENTCLDGRMHESKREMTANLRPSFVEQLMQHKIFCVYTLILIYLWISDTFLYYGLSNYSIHLPGNKYWNYILSGLAELPAYITIPYALGNFGRKRIVAFMHFLVGISHIIIIFVPNNFVWLSILCWLISKFGISSSFMCIYVYGSEIFPTTIRNICLGLCAVIARFGGVIAPYVNLLSSIHALLPTILFGTIAITAGILTCILPETKECILPSSLDEAVQVKHHLSKSSAFLEQSNLPTTSSTNQFDL</sequence>
<dbReference type="KEGG" id="loa:LOAG_18477"/>
<evidence type="ECO:0000256" key="3">
    <source>
        <dbReference type="ARBA" id="ARBA00022989"/>
    </source>
</evidence>
<evidence type="ECO:0000313" key="7">
    <source>
        <dbReference type="EMBL" id="EJD74167.1"/>
    </source>
</evidence>
<keyword evidence="4 5" id="KW-0472">Membrane</keyword>
<feature type="transmembrane region" description="Helical" evidence="5">
    <location>
        <begin position="125"/>
        <end position="144"/>
    </location>
</feature>
<gene>
    <name evidence="7" type="ORF">LOAG_18477</name>
</gene>
<protein>
    <submittedName>
        <fullName evidence="7">Sugar transporter</fullName>
    </submittedName>
</protein>
<dbReference type="OMA" id="WVLGYEN"/>
<feature type="transmembrane region" description="Helical" evidence="5">
    <location>
        <begin position="396"/>
        <end position="414"/>
    </location>
</feature>